<dbReference type="SUPFAM" id="SSF46626">
    <property type="entry name" value="Cytochrome c"/>
    <property type="match status" value="2"/>
</dbReference>
<dbReference type="InterPro" id="IPR009056">
    <property type="entry name" value="Cyt_c-like_dom"/>
</dbReference>
<evidence type="ECO:0000256" key="6">
    <source>
        <dbReference type="ARBA" id="ARBA00023002"/>
    </source>
</evidence>
<dbReference type="GO" id="GO:0046872">
    <property type="term" value="F:metal ion binding"/>
    <property type="evidence" value="ECO:0007669"/>
    <property type="project" value="UniProtKB-KW"/>
</dbReference>
<dbReference type="PROSITE" id="PS51007">
    <property type="entry name" value="CYTC"/>
    <property type="match status" value="1"/>
</dbReference>
<dbReference type="GO" id="GO:0020037">
    <property type="term" value="F:heme binding"/>
    <property type="evidence" value="ECO:0007669"/>
    <property type="project" value="InterPro"/>
</dbReference>
<dbReference type="RefSeq" id="WP_097000935.1">
    <property type="nucleotide sequence ID" value="NZ_OBEI01000009.1"/>
</dbReference>
<evidence type="ECO:0000256" key="5">
    <source>
        <dbReference type="ARBA" id="ARBA00022764"/>
    </source>
</evidence>
<name>A0A285NRD5_9AQUI</name>
<dbReference type="PANTHER" id="PTHR30600:SF7">
    <property type="entry name" value="CYTOCHROME C PEROXIDASE-RELATED"/>
    <property type="match status" value="1"/>
</dbReference>
<dbReference type="PANTHER" id="PTHR30600">
    <property type="entry name" value="CYTOCHROME C PEROXIDASE-RELATED"/>
    <property type="match status" value="1"/>
</dbReference>
<keyword evidence="11" id="KW-0575">Peroxidase</keyword>
<dbReference type="Gene3D" id="1.10.760.10">
    <property type="entry name" value="Cytochrome c-like domain"/>
    <property type="match status" value="2"/>
</dbReference>
<dbReference type="InterPro" id="IPR036909">
    <property type="entry name" value="Cyt_c-like_dom_sf"/>
</dbReference>
<gene>
    <name evidence="11" type="ORF">SAMN06265182_1779</name>
</gene>
<dbReference type="Pfam" id="PF03150">
    <property type="entry name" value="CCP_MauG"/>
    <property type="match status" value="1"/>
</dbReference>
<feature type="binding site" description="covalent" evidence="8">
    <location>
        <position position="198"/>
    </location>
    <ligand>
        <name>heme c</name>
        <dbReference type="ChEBI" id="CHEBI:61717"/>
        <label>2</label>
    </ligand>
</feature>
<dbReference type="GO" id="GO:0042597">
    <property type="term" value="C:periplasmic space"/>
    <property type="evidence" value="ECO:0007669"/>
    <property type="project" value="UniProtKB-SubCell"/>
</dbReference>
<keyword evidence="5" id="KW-0574">Periplasm</keyword>
<accession>A0A285NRD5</accession>
<protein>
    <submittedName>
        <fullName evidence="11">Cytochrome c peroxidase</fullName>
    </submittedName>
</protein>
<keyword evidence="4" id="KW-0732">Signal</keyword>
<dbReference type="EMBL" id="OBEI01000009">
    <property type="protein sequence ID" value="SNZ10191.1"/>
    <property type="molecule type" value="Genomic_DNA"/>
</dbReference>
<dbReference type="Pfam" id="PF00034">
    <property type="entry name" value="Cytochrom_C"/>
    <property type="match status" value="1"/>
</dbReference>
<feature type="binding site" description="axial binding residue" evidence="9">
    <location>
        <position position="58"/>
    </location>
    <ligand>
        <name>heme c</name>
        <dbReference type="ChEBI" id="CHEBI:61717"/>
        <label>1</label>
    </ligand>
    <ligandPart>
        <name>Fe</name>
        <dbReference type="ChEBI" id="CHEBI:18248"/>
    </ligandPart>
</feature>
<reference evidence="12" key="1">
    <citation type="submission" date="2017-09" db="EMBL/GenBank/DDBJ databases">
        <authorList>
            <person name="Varghese N."/>
            <person name="Submissions S."/>
        </authorList>
    </citation>
    <scope>NUCLEOTIDE SEQUENCE [LARGE SCALE GENOMIC DNA]</scope>
    <source>
        <strain evidence="12">DSM 15103</strain>
    </source>
</reference>
<evidence type="ECO:0000256" key="7">
    <source>
        <dbReference type="ARBA" id="ARBA00023004"/>
    </source>
</evidence>
<keyword evidence="3 9" id="KW-0479">Metal-binding</keyword>
<dbReference type="InterPro" id="IPR026259">
    <property type="entry name" value="MauG/Cytc_peroxidase"/>
</dbReference>
<feature type="binding site" description="covalent" evidence="8">
    <location>
        <position position="57"/>
    </location>
    <ligand>
        <name>heme c</name>
        <dbReference type="ChEBI" id="CHEBI:61717"/>
        <label>1</label>
    </ligand>
</feature>
<evidence type="ECO:0000256" key="3">
    <source>
        <dbReference type="ARBA" id="ARBA00022723"/>
    </source>
</evidence>
<dbReference type="Proteomes" id="UP000219036">
    <property type="component" value="Unassembled WGS sequence"/>
</dbReference>
<evidence type="ECO:0000256" key="4">
    <source>
        <dbReference type="ARBA" id="ARBA00022729"/>
    </source>
</evidence>
<evidence type="ECO:0000256" key="9">
    <source>
        <dbReference type="PIRSR" id="PIRSR000294-2"/>
    </source>
</evidence>
<feature type="binding site" description="axial binding residue" evidence="9">
    <location>
        <position position="202"/>
    </location>
    <ligand>
        <name>heme c</name>
        <dbReference type="ChEBI" id="CHEBI:61717"/>
        <label>2</label>
    </ligand>
    <ligandPart>
        <name>Fe</name>
        <dbReference type="ChEBI" id="CHEBI:18248"/>
    </ligandPart>
</feature>
<keyword evidence="6" id="KW-0560">Oxidoreductase</keyword>
<dbReference type="InterPro" id="IPR051395">
    <property type="entry name" value="Cytochrome_c_Peroxidase/MauG"/>
</dbReference>
<feature type="domain" description="Cytochrome c" evidence="10">
    <location>
        <begin position="184"/>
        <end position="298"/>
    </location>
</feature>
<feature type="binding site" description="axial binding residue" evidence="9">
    <location>
        <position position="273"/>
    </location>
    <ligand>
        <name>heme c</name>
        <dbReference type="ChEBI" id="CHEBI:61717"/>
        <label>2</label>
    </ligand>
    <ligandPart>
        <name>Fe</name>
        <dbReference type="ChEBI" id="CHEBI:18248"/>
    </ligandPart>
</feature>
<sequence>MRIVIVLLFLLNTVYGYEPVQPIPKKIKYDREKAELGKLLFHDPILSKDNRTSCSYCHDLYNKCGTDHRPVAKGFHDKEGKINTPTVFNVVFNFRFFWDGRAKSLKEQIYGPIQNPIEMNMKLEEVVQRLEKHPIYRKKFKKIYKTDKIRFDMVADAIAEFEKALITPNSKFDRFLRGEVKLSEKEMEGYKLFKKLGCITCHNGINLGGNSFQKVGVVKEYPWKPDNPDRYRITKNEFDKNVYRVPTLRNIDCTYPYYHDGSIKTLEEAVQDMAYYNLGFRLTEEELEKIIAFLKTLRGELPEILRGDTTQ</sequence>
<dbReference type="InterPro" id="IPR004852">
    <property type="entry name" value="Di-haem_cyt_c_peroxidsae"/>
</dbReference>
<dbReference type="AlphaFoldDB" id="A0A285NRD5"/>
<feature type="binding site" description="covalent" evidence="8">
    <location>
        <position position="54"/>
    </location>
    <ligand>
        <name>heme c</name>
        <dbReference type="ChEBI" id="CHEBI:61717"/>
        <label>1</label>
    </ligand>
</feature>
<organism evidence="11 12">
    <name type="scientific">Persephonella hydrogeniphila</name>
    <dbReference type="NCBI Taxonomy" id="198703"/>
    <lineage>
        <taxon>Bacteria</taxon>
        <taxon>Pseudomonadati</taxon>
        <taxon>Aquificota</taxon>
        <taxon>Aquificia</taxon>
        <taxon>Aquificales</taxon>
        <taxon>Hydrogenothermaceae</taxon>
        <taxon>Persephonella</taxon>
    </lineage>
</organism>
<feature type="binding site" description="covalent" evidence="8">
    <location>
        <position position="201"/>
    </location>
    <ligand>
        <name>heme c</name>
        <dbReference type="ChEBI" id="CHEBI:61717"/>
        <label>2</label>
    </ligand>
</feature>
<proteinExistence type="predicted"/>
<evidence type="ECO:0000256" key="8">
    <source>
        <dbReference type="PIRSR" id="PIRSR000294-1"/>
    </source>
</evidence>
<evidence type="ECO:0000259" key="10">
    <source>
        <dbReference type="PROSITE" id="PS51007"/>
    </source>
</evidence>
<evidence type="ECO:0000313" key="11">
    <source>
        <dbReference type="EMBL" id="SNZ10191.1"/>
    </source>
</evidence>
<keyword evidence="7 9" id="KW-0408">Iron</keyword>
<evidence type="ECO:0000313" key="12">
    <source>
        <dbReference type="Proteomes" id="UP000219036"/>
    </source>
</evidence>
<dbReference type="GO" id="GO:0009055">
    <property type="term" value="F:electron transfer activity"/>
    <property type="evidence" value="ECO:0007669"/>
    <property type="project" value="InterPro"/>
</dbReference>
<dbReference type="PIRSF" id="PIRSF000294">
    <property type="entry name" value="Cytochrome-c_peroxidase"/>
    <property type="match status" value="1"/>
</dbReference>
<comment type="subcellular location">
    <subcellularLocation>
        <location evidence="1">Periplasm</location>
    </subcellularLocation>
</comment>
<comment type="PTM">
    <text evidence="8">Binds 2 heme groups per subunit.</text>
</comment>
<keyword evidence="12" id="KW-1185">Reference proteome</keyword>
<dbReference type="OrthoDB" id="9772811at2"/>
<comment type="cofactor">
    <cofactor evidence="8">
        <name>heme</name>
        <dbReference type="ChEBI" id="CHEBI:30413"/>
    </cofactor>
    <text evidence="8">Binds 2 heme groups.</text>
</comment>
<evidence type="ECO:0000256" key="1">
    <source>
        <dbReference type="ARBA" id="ARBA00004418"/>
    </source>
</evidence>
<keyword evidence="2 8" id="KW-0349">Heme</keyword>
<evidence type="ECO:0000256" key="2">
    <source>
        <dbReference type="ARBA" id="ARBA00022617"/>
    </source>
</evidence>
<dbReference type="GO" id="GO:0004130">
    <property type="term" value="F:cytochrome-c peroxidase activity"/>
    <property type="evidence" value="ECO:0007669"/>
    <property type="project" value="TreeGrafter"/>
</dbReference>